<organism evidence="2 3">
    <name type="scientific">Streptomyces humicola</name>
    <dbReference type="NCBI Taxonomy" id="2953240"/>
    <lineage>
        <taxon>Bacteria</taxon>
        <taxon>Bacillati</taxon>
        <taxon>Actinomycetota</taxon>
        <taxon>Actinomycetes</taxon>
        <taxon>Kitasatosporales</taxon>
        <taxon>Streptomycetaceae</taxon>
        <taxon>Streptomyces</taxon>
    </lineage>
</organism>
<feature type="region of interest" description="Disordered" evidence="1">
    <location>
        <begin position="1"/>
        <end position="33"/>
    </location>
</feature>
<feature type="compositionally biased region" description="Basic and acidic residues" evidence="1">
    <location>
        <begin position="1"/>
        <end position="15"/>
    </location>
</feature>
<evidence type="ECO:0000313" key="3">
    <source>
        <dbReference type="Proteomes" id="UP001057702"/>
    </source>
</evidence>
<name>A0ABT1Q1F3_9ACTN</name>
<proteinExistence type="predicted"/>
<dbReference type="RefSeq" id="WP_255922755.1">
    <property type="nucleotide sequence ID" value="NZ_JANFNG010000025.1"/>
</dbReference>
<evidence type="ECO:0000256" key="1">
    <source>
        <dbReference type="SAM" id="MobiDB-lite"/>
    </source>
</evidence>
<dbReference type="Proteomes" id="UP001057702">
    <property type="component" value="Unassembled WGS sequence"/>
</dbReference>
<sequence length="98" mass="10761">MAAYDTPHDPDRRAAYDAAPNRRGAPPPTGRRIPVRLTHAESISNRQGPITVPDLTDAPLRAGPVRIQPSIPSDSFASAGPLDRFVQWLWEVEHGSDR</sequence>
<reference evidence="2" key="1">
    <citation type="submission" date="2022-06" db="EMBL/GenBank/DDBJ databases">
        <title>Draft genome sequence of Streptomyces sp. RB6PN25 isolated from peat swamp forest in Thailand.</title>
        <authorList>
            <person name="Duangmal K."/>
            <person name="Klaysubun C."/>
        </authorList>
    </citation>
    <scope>NUCLEOTIDE SEQUENCE</scope>
    <source>
        <strain evidence="2">RB6PN25</strain>
    </source>
</reference>
<accession>A0ABT1Q1F3</accession>
<protein>
    <submittedName>
        <fullName evidence="2">Uncharacterized protein</fullName>
    </submittedName>
</protein>
<comment type="caution">
    <text evidence="2">The sequence shown here is derived from an EMBL/GenBank/DDBJ whole genome shotgun (WGS) entry which is preliminary data.</text>
</comment>
<dbReference type="EMBL" id="JANFNG010000025">
    <property type="protein sequence ID" value="MCQ4083759.1"/>
    <property type="molecule type" value="Genomic_DNA"/>
</dbReference>
<evidence type="ECO:0000313" key="2">
    <source>
        <dbReference type="EMBL" id="MCQ4083759.1"/>
    </source>
</evidence>
<keyword evidence="3" id="KW-1185">Reference proteome</keyword>
<gene>
    <name evidence="2" type="ORF">NGB36_24985</name>
</gene>